<evidence type="ECO:0000313" key="2">
    <source>
        <dbReference type="Proteomes" id="UP000179157"/>
    </source>
</evidence>
<dbReference type="AlphaFoldDB" id="A0A1F5UNS6"/>
<sequence>MDAPKGMQVVGNVTAGSGVHLFVYTTKDGKVVLASESESHRTLHYFNPEQARDLAAILLRGADLIWDAGFGPEDHTRVAIELLRGGSRIARAALKQKGGSKCWNYWACTSPVRFSVTPRGNSVRNIVGYAWPRRWSLANLRAALEEMTG</sequence>
<name>A0A1F5UNS6_FRAXR</name>
<gene>
    <name evidence="1" type="ORF">A2Z21_09450</name>
</gene>
<dbReference type="STRING" id="1817864.A2Z21_09450"/>
<accession>A0A1F5UNS6</accession>
<evidence type="ECO:0000313" key="1">
    <source>
        <dbReference type="EMBL" id="OGF52807.1"/>
    </source>
</evidence>
<dbReference type="Proteomes" id="UP000179157">
    <property type="component" value="Unassembled WGS sequence"/>
</dbReference>
<protein>
    <submittedName>
        <fullName evidence="1">Uncharacterized protein</fullName>
    </submittedName>
</protein>
<organism evidence="1 2">
    <name type="scientific">Fraserbacteria sp. (strain RBG_16_55_9)</name>
    <dbReference type="NCBI Taxonomy" id="1817864"/>
    <lineage>
        <taxon>Bacteria</taxon>
        <taxon>Candidatus Fraseribacteriota</taxon>
    </lineage>
</organism>
<reference evidence="1 2" key="1">
    <citation type="journal article" date="2016" name="Nat. Commun.">
        <title>Thousands of microbial genomes shed light on interconnected biogeochemical processes in an aquifer system.</title>
        <authorList>
            <person name="Anantharaman K."/>
            <person name="Brown C.T."/>
            <person name="Hug L.A."/>
            <person name="Sharon I."/>
            <person name="Castelle C.J."/>
            <person name="Probst A.J."/>
            <person name="Thomas B.C."/>
            <person name="Singh A."/>
            <person name="Wilkins M.J."/>
            <person name="Karaoz U."/>
            <person name="Brodie E.L."/>
            <person name="Williams K.H."/>
            <person name="Hubbard S.S."/>
            <person name="Banfield J.F."/>
        </authorList>
    </citation>
    <scope>NUCLEOTIDE SEQUENCE [LARGE SCALE GENOMIC DNA]</scope>
    <source>
        <strain evidence="2">RBG_16_55_9</strain>
    </source>
</reference>
<proteinExistence type="predicted"/>
<comment type="caution">
    <text evidence="1">The sequence shown here is derived from an EMBL/GenBank/DDBJ whole genome shotgun (WGS) entry which is preliminary data.</text>
</comment>
<dbReference type="EMBL" id="MFGX01000126">
    <property type="protein sequence ID" value="OGF52807.1"/>
    <property type="molecule type" value="Genomic_DNA"/>
</dbReference>